<accession>A0A814LM74</accession>
<keyword evidence="1" id="KW-1133">Transmembrane helix</keyword>
<dbReference type="EMBL" id="CAJNOR010002801">
    <property type="protein sequence ID" value="CAF1342696.1"/>
    <property type="molecule type" value="Genomic_DNA"/>
</dbReference>
<keyword evidence="6" id="KW-1185">Reference proteome</keyword>
<gene>
    <name evidence="4" type="ORF">EDS130_LOCUS18268</name>
    <name evidence="5" type="ORF">XAT740_LOCUS31045</name>
</gene>
<evidence type="ECO:0000313" key="6">
    <source>
        <dbReference type="Proteomes" id="UP000663828"/>
    </source>
</evidence>
<comment type="caution">
    <text evidence="4">The sequence shown here is derived from an EMBL/GenBank/DDBJ whole genome shotgun (WGS) entry which is preliminary data.</text>
</comment>
<protein>
    <recommendedName>
        <fullName evidence="3">LolA-like domain-containing protein</fullName>
    </recommendedName>
</protein>
<name>A0A814LM74_ADIRI</name>
<feature type="transmembrane region" description="Helical" evidence="1">
    <location>
        <begin position="671"/>
        <end position="695"/>
    </location>
</feature>
<organism evidence="4 7">
    <name type="scientific">Adineta ricciae</name>
    <name type="common">Rotifer</name>
    <dbReference type="NCBI Taxonomy" id="249248"/>
    <lineage>
        <taxon>Eukaryota</taxon>
        <taxon>Metazoa</taxon>
        <taxon>Spiralia</taxon>
        <taxon>Gnathifera</taxon>
        <taxon>Rotifera</taxon>
        <taxon>Eurotatoria</taxon>
        <taxon>Bdelloidea</taxon>
        <taxon>Adinetida</taxon>
        <taxon>Adinetidae</taxon>
        <taxon>Adineta</taxon>
    </lineage>
</organism>
<dbReference type="PANTHER" id="PTHR36902">
    <property type="entry name" value="ENRICHED IN SURFACE-LABELED PROTEOME PROTEIN 9"/>
    <property type="match status" value="1"/>
</dbReference>
<keyword evidence="1" id="KW-0812">Transmembrane</keyword>
<proteinExistence type="predicted"/>
<feature type="domain" description="LolA-like" evidence="3">
    <location>
        <begin position="267"/>
        <end position="514"/>
    </location>
</feature>
<keyword evidence="1" id="KW-0472">Membrane</keyword>
<dbReference type="Pfam" id="PF25898">
    <property type="entry name" value="LolA_2nd_metazoa"/>
    <property type="match status" value="1"/>
</dbReference>
<dbReference type="PANTHER" id="PTHR36902:SF1">
    <property type="entry name" value="ENRICHED IN SURFACE-LABELED PROTEOME PROTEIN 9"/>
    <property type="match status" value="1"/>
</dbReference>
<evidence type="ECO:0000259" key="3">
    <source>
        <dbReference type="Pfam" id="PF25898"/>
    </source>
</evidence>
<dbReference type="OrthoDB" id="5983572at2759"/>
<dbReference type="InterPro" id="IPR058831">
    <property type="entry name" value="LolA-like_dom_2nd"/>
</dbReference>
<feature type="signal peptide" evidence="2">
    <location>
        <begin position="1"/>
        <end position="19"/>
    </location>
</feature>
<dbReference type="EMBL" id="CAJNOJ010000084">
    <property type="protein sequence ID" value="CAF1067679.1"/>
    <property type="molecule type" value="Genomic_DNA"/>
</dbReference>
<feature type="chain" id="PRO_5036225151" description="LolA-like domain-containing protein" evidence="2">
    <location>
        <begin position="20"/>
        <end position="743"/>
    </location>
</feature>
<dbReference type="Proteomes" id="UP000663852">
    <property type="component" value="Unassembled WGS sequence"/>
</dbReference>
<evidence type="ECO:0000256" key="2">
    <source>
        <dbReference type="SAM" id="SignalP"/>
    </source>
</evidence>
<dbReference type="AlphaFoldDB" id="A0A814LM74"/>
<reference evidence="4" key="1">
    <citation type="submission" date="2021-02" db="EMBL/GenBank/DDBJ databases">
        <authorList>
            <person name="Nowell W R."/>
        </authorList>
    </citation>
    <scope>NUCLEOTIDE SEQUENCE</scope>
</reference>
<keyword evidence="2" id="KW-0732">Signal</keyword>
<evidence type="ECO:0000313" key="5">
    <source>
        <dbReference type="EMBL" id="CAF1342696.1"/>
    </source>
</evidence>
<evidence type="ECO:0000313" key="7">
    <source>
        <dbReference type="Proteomes" id="UP000663852"/>
    </source>
</evidence>
<sequence length="743" mass="84167">MKQYQLFCLLVLCISKCLTQDPTTTPSSTWNGDPAVCTVDTSTPSVPDRPLPRFPTRAEFALERVEVKHILAITAPSELTMYQYLYDFEANKLILIKNSQGIVDVEYFYYEALKKSTYLRREICLVTDIDTNLDMDGTSAIQGQNNTWHIRPLNEFLLFSSNDPRRPEIRPKFIGQSMVRGIPVDQWETCIIDRSQFRTYRRVWSFAQKGFILPTGVVGDFAVPIQAIINASISYPNGTQAAEVDEIFNIHNYRPGIVESSDQLTPPKGVFCDSGLGQNLISLRDAGITWPDRFTVRVEASSSRSAQWQRFHLRYDHPERGPRRVHYDFLPPGSEHYQSIIHDFGDNLTYTIDHGVGTCKITRGTESPDVDPFVDPIGFFIKNERRFIYRERERIWEFNGYRPCRGDTIRCAAVTSSVDKFPPIVDVDTGKPSGDTWDATSIEYGWSVRAPYARPPSERNKHFDYPVYLFLRMYRFNDLTNPSIANMRTEDIEYEFYEMSPESNPRDFDTSLCYRSLHYDYLHLGFKLEVSDGKAIDGSHLDRRLLERQIHSNLAYLTETSYSRISEVQVDHEDKTSEVTVLFTLLGQTPSPGSVSGVVDSEPRTNETRSRLAKAIDEGKFDFIMKLLDDTSSSVHFQAVRGSLKGSKEFMSSHAVGKQVVKETYSSGAEAGAVIGGILVGLLIGILLAAVFRIVRKEPMPDVARLPASISNPLSALRTSTNLPSISFHRPKSTEEKKTTSDA</sequence>
<dbReference type="Proteomes" id="UP000663828">
    <property type="component" value="Unassembled WGS sequence"/>
</dbReference>
<evidence type="ECO:0000256" key="1">
    <source>
        <dbReference type="SAM" id="Phobius"/>
    </source>
</evidence>
<evidence type="ECO:0000313" key="4">
    <source>
        <dbReference type="EMBL" id="CAF1067679.1"/>
    </source>
</evidence>